<dbReference type="RefSeq" id="XP_034244867.1">
    <property type="nucleotide sequence ID" value="XM_034388976.1"/>
</dbReference>
<proteinExistence type="predicted"/>
<dbReference type="Proteomes" id="UP000515158">
    <property type="component" value="Unplaced"/>
</dbReference>
<dbReference type="RefSeq" id="XP_034244868.1">
    <property type="nucleotide sequence ID" value="XM_034388977.1"/>
</dbReference>
<dbReference type="AlphaFoldDB" id="A0A6P8YXI9"/>
<sequence length="247" mass="27405">MASSAHHNIDSCAQCDDDFDLGIVVRRLTEEVEHMVKIVTIKKNALCNVQGRVTALCATLLDQGTNTVRALRNAFLAKVRLCEAERAISRALAPHCIGQHSSKQERDAARGMAAQLKLRVEVLRLFQGDGSGKMLKSTYKGLENALEVLSSELTGLAERHRTLLAMLSCRNKAVLQERVYTPDVKLQLESRWMHVSSTVDSQHDKMKNCKSVLCVTSSELVLFTESQARSDALRQLCLEIQQTGSLL</sequence>
<evidence type="ECO:0000313" key="4">
    <source>
        <dbReference type="RefSeq" id="XP_034244868.1"/>
    </source>
</evidence>
<keyword evidence="1" id="KW-1185">Reference proteome</keyword>
<organism evidence="4">
    <name type="scientific">Thrips palmi</name>
    <name type="common">Melon thrips</name>
    <dbReference type="NCBI Taxonomy" id="161013"/>
    <lineage>
        <taxon>Eukaryota</taxon>
        <taxon>Metazoa</taxon>
        <taxon>Ecdysozoa</taxon>
        <taxon>Arthropoda</taxon>
        <taxon>Hexapoda</taxon>
        <taxon>Insecta</taxon>
        <taxon>Pterygota</taxon>
        <taxon>Neoptera</taxon>
        <taxon>Paraneoptera</taxon>
        <taxon>Thysanoptera</taxon>
        <taxon>Terebrantia</taxon>
        <taxon>Thripoidea</taxon>
        <taxon>Thripidae</taxon>
        <taxon>Thrips</taxon>
    </lineage>
</organism>
<reference evidence="2 3" key="1">
    <citation type="submission" date="2025-04" db="UniProtKB">
        <authorList>
            <consortium name="RefSeq"/>
        </authorList>
    </citation>
    <scope>IDENTIFICATION</scope>
    <source>
        <tissue evidence="2 3">Total insect</tissue>
    </source>
</reference>
<protein>
    <submittedName>
        <fullName evidence="2 3">Uncharacterized protein LOC117647275 isoform X1</fullName>
    </submittedName>
</protein>
<dbReference type="GeneID" id="117647275"/>
<dbReference type="KEGG" id="tpal:117647275"/>
<gene>
    <name evidence="2 3 4" type="primary">LOC117647275</name>
</gene>
<name>A0A6P8YXI9_THRPL</name>
<evidence type="ECO:0000313" key="2">
    <source>
        <dbReference type="RefSeq" id="XP_034244866.1"/>
    </source>
</evidence>
<accession>A0A6P8YXI9</accession>
<evidence type="ECO:0000313" key="1">
    <source>
        <dbReference type="Proteomes" id="UP000515158"/>
    </source>
</evidence>
<evidence type="ECO:0000313" key="3">
    <source>
        <dbReference type="RefSeq" id="XP_034244867.1"/>
    </source>
</evidence>
<dbReference type="RefSeq" id="XP_034244866.1">
    <property type="nucleotide sequence ID" value="XM_034388975.1"/>
</dbReference>